<sequence>MASQGNEGTFPVTNSRQNVDSSPRKSPPTVRRRTPTRRTPLSASSSSTRVSPYPLRVRTPPQASPPAAHGLSRVSLDASSQTGDQHRLQLIVRPIVKDTVVKHDSSGSVLEDFAANGATFSDILHKTYRDSVVSCNAVQVESTPRSDDQNRTSLEQVGSVRTRGDSITDGVRVRASIPNARVLEEFKSARIHPEHTDRAGATAEVSLREVEAQLRDIWGETYKASAVVWRMWANNVTRNLDRSAWEVGVLDPPTARVERLLHAADSQVEQHLAGVSRSARLALDVVNSSIADNSQLHKDWEAFGRRLLNQQHALAARKEVIEAFLADVTLPPASEVDDPVENMENISDTEHQE</sequence>
<dbReference type="Proteomes" id="UP001165121">
    <property type="component" value="Unassembled WGS sequence"/>
</dbReference>
<dbReference type="AlphaFoldDB" id="A0A9W7DC12"/>
<feature type="compositionally biased region" description="Polar residues" evidence="1">
    <location>
        <begin position="1"/>
        <end position="20"/>
    </location>
</feature>
<proteinExistence type="predicted"/>
<feature type="compositionally biased region" description="Low complexity" evidence="1">
    <location>
        <begin position="37"/>
        <end position="54"/>
    </location>
</feature>
<dbReference type="OrthoDB" id="92281at2759"/>
<name>A0A9W7DC12_9STRA</name>
<accession>A0A9W7DC12</accession>
<evidence type="ECO:0000313" key="3">
    <source>
        <dbReference type="Proteomes" id="UP001165121"/>
    </source>
</evidence>
<comment type="caution">
    <text evidence="2">The sequence shown here is derived from an EMBL/GenBank/DDBJ whole genome shotgun (WGS) entry which is preliminary data.</text>
</comment>
<feature type="region of interest" description="Disordered" evidence="1">
    <location>
        <begin position="333"/>
        <end position="353"/>
    </location>
</feature>
<gene>
    <name evidence="2" type="ORF">Pfra01_003030600</name>
</gene>
<evidence type="ECO:0000313" key="2">
    <source>
        <dbReference type="EMBL" id="GMG17686.1"/>
    </source>
</evidence>
<evidence type="ECO:0000256" key="1">
    <source>
        <dbReference type="SAM" id="MobiDB-lite"/>
    </source>
</evidence>
<dbReference type="EMBL" id="BSXT01019057">
    <property type="protein sequence ID" value="GMG17686.1"/>
    <property type="molecule type" value="Genomic_DNA"/>
</dbReference>
<reference evidence="2" key="1">
    <citation type="submission" date="2023-04" db="EMBL/GenBank/DDBJ databases">
        <title>Phytophthora fragariaefolia NBRC 109709.</title>
        <authorList>
            <person name="Ichikawa N."/>
            <person name="Sato H."/>
            <person name="Tonouchi N."/>
        </authorList>
    </citation>
    <scope>NUCLEOTIDE SEQUENCE</scope>
    <source>
        <strain evidence="2">NBRC 109709</strain>
    </source>
</reference>
<keyword evidence="3" id="KW-1185">Reference proteome</keyword>
<feature type="region of interest" description="Disordered" evidence="1">
    <location>
        <begin position="1"/>
        <end position="85"/>
    </location>
</feature>
<protein>
    <submittedName>
        <fullName evidence="2">Unnamed protein product</fullName>
    </submittedName>
</protein>
<organism evidence="2 3">
    <name type="scientific">Phytophthora fragariaefolia</name>
    <dbReference type="NCBI Taxonomy" id="1490495"/>
    <lineage>
        <taxon>Eukaryota</taxon>
        <taxon>Sar</taxon>
        <taxon>Stramenopiles</taxon>
        <taxon>Oomycota</taxon>
        <taxon>Peronosporomycetes</taxon>
        <taxon>Peronosporales</taxon>
        <taxon>Peronosporaceae</taxon>
        <taxon>Phytophthora</taxon>
    </lineage>
</organism>